<evidence type="ECO:0000256" key="1">
    <source>
        <dbReference type="ARBA" id="ARBA00022737"/>
    </source>
</evidence>
<organism evidence="3 4">
    <name type="scientific">Genlisea aurea</name>
    <dbReference type="NCBI Taxonomy" id="192259"/>
    <lineage>
        <taxon>Eukaryota</taxon>
        <taxon>Viridiplantae</taxon>
        <taxon>Streptophyta</taxon>
        <taxon>Embryophyta</taxon>
        <taxon>Tracheophyta</taxon>
        <taxon>Spermatophyta</taxon>
        <taxon>Magnoliopsida</taxon>
        <taxon>eudicotyledons</taxon>
        <taxon>Gunneridae</taxon>
        <taxon>Pentapetalae</taxon>
        <taxon>asterids</taxon>
        <taxon>lamiids</taxon>
        <taxon>Lamiales</taxon>
        <taxon>Lentibulariaceae</taxon>
        <taxon>Genlisea</taxon>
    </lineage>
</organism>
<dbReference type="InterPro" id="IPR002885">
    <property type="entry name" value="PPR_rpt"/>
</dbReference>
<feature type="non-terminal residue" evidence="3">
    <location>
        <position position="626"/>
    </location>
</feature>
<dbReference type="FunFam" id="1.25.40.10:FF:000381">
    <property type="entry name" value="Pentatricopeptide repeat-containing protein"/>
    <property type="match status" value="1"/>
</dbReference>
<dbReference type="PROSITE" id="PS51375">
    <property type="entry name" value="PPR"/>
    <property type="match status" value="6"/>
</dbReference>
<dbReference type="InterPro" id="IPR046848">
    <property type="entry name" value="E_motif"/>
</dbReference>
<proteinExistence type="predicted"/>
<feature type="non-terminal residue" evidence="3">
    <location>
        <position position="1"/>
    </location>
</feature>
<feature type="repeat" description="PPR" evidence="2">
    <location>
        <begin position="277"/>
        <end position="307"/>
    </location>
</feature>
<gene>
    <name evidence="3" type="ORF">M569_15147</name>
</gene>
<dbReference type="PANTHER" id="PTHR24015:SF1993">
    <property type="entry name" value="PENTATRICOPEPTIDE REPEAT-CONTAINING PROTEIN"/>
    <property type="match status" value="1"/>
</dbReference>
<evidence type="ECO:0000313" key="3">
    <source>
        <dbReference type="EMBL" id="EPS59657.1"/>
    </source>
</evidence>
<sequence>VAGWNSLIRQAAVDGDPQKAFLLFRQMKRRSLARPDRVTFLFLAKACAGRTSESAAVVLHGHVIRTPHRSDAYLQTSVIDAYAKCGRPESARKVFDEMPVRDIASWNAILLCHARSGSSSAAAFPSLLAEMRSERIAPDAVTVIALAQLAAVLRSGRLLAAVHCFGTKCGHATDASVVNTYISGYAKCGDLHSAERVFHETGLDSLNVVSWNAAISGSASSGQPSKAVEFYRRMLWEGYRPDLSTVINLASSFQQPDYLPLGRSVHAQGVKLGCDADIAFLNTLISMYSKCGHVAPARSIFNRMVEKSAVTWTAMIGGYSEAGDLDEALSLFDEMAGSGGWSPDPVAVLHLIAACGRAGSLEVGRRLDAFAASTGLKGDGRPPAVCNALMDMYSKCGSVDDAERVFDAMPAKDVVSWTTLISGSALNGKYREAIGRFHRMLSLDLEPNRVTFLAVLQACSHGGLLDEGIHLFDMMTRKYEIEPGVDHCTCIARLLARKGRLREAMEFIRRMPSKPDAGIWGCLLSACRIHRNVEVAEYVAERLFELEPGEAAPYVEMANTYASVDDWKGFAAVRARMRSGEVSKSPGCSWIEVDGRCRWFAAEDRFRCDGPEIFEVLDTLVLIMKQ</sequence>
<keyword evidence="1" id="KW-0677">Repeat</keyword>
<evidence type="ECO:0000256" key="2">
    <source>
        <dbReference type="PROSITE-ProRule" id="PRU00708"/>
    </source>
</evidence>
<dbReference type="Pfam" id="PF20431">
    <property type="entry name" value="E_motif"/>
    <property type="match status" value="1"/>
</dbReference>
<name>S8DJI5_9LAMI</name>
<comment type="caution">
    <text evidence="3">The sequence shown here is derived from an EMBL/GenBank/DDBJ whole genome shotgun (WGS) entry which is preliminary data.</text>
</comment>
<feature type="repeat" description="PPR" evidence="2">
    <location>
        <begin position="308"/>
        <end position="342"/>
    </location>
</feature>
<dbReference type="InterPro" id="IPR046960">
    <property type="entry name" value="PPR_At4g14850-like_plant"/>
</dbReference>
<feature type="repeat" description="PPR" evidence="2">
    <location>
        <begin position="382"/>
        <end position="412"/>
    </location>
</feature>
<feature type="repeat" description="PPR" evidence="2">
    <location>
        <begin position="207"/>
        <end position="241"/>
    </location>
</feature>
<evidence type="ECO:0008006" key="5">
    <source>
        <dbReference type="Google" id="ProtNLM"/>
    </source>
</evidence>
<accession>S8DJI5</accession>
<dbReference type="Gene3D" id="1.25.40.10">
    <property type="entry name" value="Tetratricopeptide repeat domain"/>
    <property type="match status" value="5"/>
</dbReference>
<dbReference type="GO" id="GO:0005739">
    <property type="term" value="C:mitochondrion"/>
    <property type="evidence" value="ECO:0007669"/>
    <property type="project" value="TreeGrafter"/>
</dbReference>
<dbReference type="SUPFAM" id="SSF48452">
    <property type="entry name" value="TPR-like"/>
    <property type="match status" value="1"/>
</dbReference>
<dbReference type="InterPro" id="IPR011990">
    <property type="entry name" value="TPR-like_helical_dom_sf"/>
</dbReference>
<keyword evidence="4" id="KW-1185">Reference proteome</keyword>
<dbReference type="NCBIfam" id="TIGR00756">
    <property type="entry name" value="PPR"/>
    <property type="match status" value="6"/>
</dbReference>
<dbReference type="Pfam" id="PF13041">
    <property type="entry name" value="PPR_2"/>
    <property type="match status" value="1"/>
</dbReference>
<dbReference type="FunFam" id="1.25.40.10:FF:000090">
    <property type="entry name" value="Pentatricopeptide repeat-containing protein, chloroplastic"/>
    <property type="match status" value="1"/>
</dbReference>
<dbReference type="Proteomes" id="UP000015453">
    <property type="component" value="Unassembled WGS sequence"/>
</dbReference>
<feature type="repeat" description="PPR" evidence="2">
    <location>
        <begin position="71"/>
        <end position="105"/>
    </location>
</feature>
<protein>
    <recommendedName>
        <fullName evidence="5">Pentacotripeptide-repeat region of PRORP domain-containing protein</fullName>
    </recommendedName>
</protein>
<evidence type="ECO:0000313" key="4">
    <source>
        <dbReference type="Proteomes" id="UP000015453"/>
    </source>
</evidence>
<dbReference type="OrthoDB" id="185373at2759"/>
<dbReference type="GO" id="GO:0009451">
    <property type="term" value="P:RNA modification"/>
    <property type="evidence" value="ECO:0007669"/>
    <property type="project" value="InterPro"/>
</dbReference>
<dbReference type="GO" id="GO:0003723">
    <property type="term" value="F:RNA binding"/>
    <property type="evidence" value="ECO:0007669"/>
    <property type="project" value="InterPro"/>
</dbReference>
<dbReference type="EMBL" id="AUSU01008187">
    <property type="protein sequence ID" value="EPS59657.1"/>
    <property type="molecule type" value="Genomic_DNA"/>
</dbReference>
<dbReference type="AlphaFoldDB" id="S8DJI5"/>
<feature type="repeat" description="PPR" evidence="2">
    <location>
        <begin position="413"/>
        <end position="447"/>
    </location>
</feature>
<reference evidence="3 4" key="1">
    <citation type="journal article" date="2013" name="BMC Genomics">
        <title>The miniature genome of a carnivorous plant Genlisea aurea contains a low number of genes and short non-coding sequences.</title>
        <authorList>
            <person name="Leushkin E.V."/>
            <person name="Sutormin R.A."/>
            <person name="Nabieva E.R."/>
            <person name="Penin A.A."/>
            <person name="Kondrashov A.S."/>
            <person name="Logacheva M.D."/>
        </authorList>
    </citation>
    <scope>NUCLEOTIDE SEQUENCE [LARGE SCALE GENOMIC DNA]</scope>
</reference>
<dbReference type="PANTHER" id="PTHR24015">
    <property type="entry name" value="OS07G0578800 PROTEIN-RELATED"/>
    <property type="match status" value="1"/>
</dbReference>
<dbReference type="Pfam" id="PF01535">
    <property type="entry name" value="PPR"/>
    <property type="match status" value="7"/>
</dbReference>